<gene>
    <name evidence="1" type="ORF">RirG_125050</name>
</gene>
<dbReference type="OrthoDB" id="2420591at2759"/>
<dbReference type="SMR" id="A0A015KFT3"/>
<comment type="caution">
    <text evidence="1">The sequence shown here is derived from an EMBL/GenBank/DDBJ whole genome shotgun (WGS) entry which is preliminary data.</text>
</comment>
<name>A0A015KFT3_RHIIW</name>
<evidence type="ECO:0000313" key="2">
    <source>
        <dbReference type="Proteomes" id="UP000022910"/>
    </source>
</evidence>
<keyword evidence="2" id="KW-1185">Reference proteome</keyword>
<dbReference type="HOGENOM" id="CLU_1787835_0_0_1"/>
<dbReference type="Proteomes" id="UP000022910">
    <property type="component" value="Unassembled WGS sequence"/>
</dbReference>
<reference evidence="1 2" key="1">
    <citation type="submission" date="2014-02" db="EMBL/GenBank/DDBJ databases">
        <title>Single nucleus genome sequencing reveals high similarity among nuclei of an endomycorrhizal fungus.</title>
        <authorList>
            <person name="Lin K."/>
            <person name="Geurts R."/>
            <person name="Zhang Z."/>
            <person name="Limpens E."/>
            <person name="Saunders D.G."/>
            <person name="Mu D."/>
            <person name="Pang E."/>
            <person name="Cao H."/>
            <person name="Cha H."/>
            <person name="Lin T."/>
            <person name="Zhou Q."/>
            <person name="Shang Y."/>
            <person name="Li Y."/>
            <person name="Ivanov S."/>
            <person name="Sharma T."/>
            <person name="Velzen R.V."/>
            <person name="Ruijter N.D."/>
            <person name="Aanen D.K."/>
            <person name="Win J."/>
            <person name="Kamoun S."/>
            <person name="Bisseling T."/>
            <person name="Huang S."/>
        </authorList>
    </citation>
    <scope>NUCLEOTIDE SEQUENCE [LARGE SCALE GENOMIC DNA]</scope>
    <source>
        <strain evidence="2">DAOM197198w</strain>
    </source>
</reference>
<dbReference type="AlphaFoldDB" id="A0A015KFT3"/>
<sequence>MSQPNFKVISDPLNALATEVPNLPNIPIFSVMEGLERIAKRVDQTSQRNDEISLRFNRVLTAYEQRMIARAVNSTIRNSQATIEPLLTNDGNLPEDFPRNFLEIEGASEDTIKKLLFVYGQPTDGDVTICKRRLVGYLGIIALYV</sequence>
<organism evidence="1 2">
    <name type="scientific">Rhizophagus irregularis (strain DAOM 197198w)</name>
    <name type="common">Glomus intraradices</name>
    <dbReference type="NCBI Taxonomy" id="1432141"/>
    <lineage>
        <taxon>Eukaryota</taxon>
        <taxon>Fungi</taxon>
        <taxon>Fungi incertae sedis</taxon>
        <taxon>Mucoromycota</taxon>
        <taxon>Glomeromycotina</taxon>
        <taxon>Glomeromycetes</taxon>
        <taxon>Glomerales</taxon>
        <taxon>Glomeraceae</taxon>
        <taxon>Rhizophagus</taxon>
    </lineage>
</organism>
<evidence type="ECO:0000313" key="1">
    <source>
        <dbReference type="EMBL" id="EXX66309.1"/>
    </source>
</evidence>
<accession>A0A015KFT3</accession>
<dbReference type="Pfam" id="PF07957">
    <property type="entry name" value="DUF3294"/>
    <property type="match status" value="1"/>
</dbReference>
<dbReference type="InterPro" id="IPR012917">
    <property type="entry name" value="DUF3294"/>
</dbReference>
<dbReference type="EMBL" id="JEMT01019161">
    <property type="protein sequence ID" value="EXX66309.1"/>
    <property type="molecule type" value="Genomic_DNA"/>
</dbReference>
<protein>
    <submittedName>
        <fullName evidence="1">Uncharacterized protein</fullName>
    </submittedName>
</protein>
<proteinExistence type="predicted"/>